<name>A0A6J4J9D0_9PROT</name>
<reference evidence="2" key="1">
    <citation type="submission" date="2020-02" db="EMBL/GenBank/DDBJ databases">
        <authorList>
            <person name="Meier V. D."/>
        </authorList>
    </citation>
    <scope>NUCLEOTIDE SEQUENCE</scope>
    <source>
        <strain evidence="2">AVDCRST_MAG04</strain>
    </source>
</reference>
<proteinExistence type="predicted"/>
<evidence type="ECO:0000256" key="1">
    <source>
        <dbReference type="SAM" id="MobiDB-lite"/>
    </source>
</evidence>
<accession>A0A6J4J9D0</accession>
<evidence type="ECO:0000313" key="2">
    <source>
        <dbReference type="EMBL" id="CAA9271480.1"/>
    </source>
</evidence>
<protein>
    <submittedName>
        <fullName evidence="2">Uncharacterized protein</fullName>
    </submittedName>
</protein>
<sequence length="191" mass="20155">MVLRKAFLAGLVALAGFWFVAASFKGQRLPAHTAATAVPALGLALTAEVFTLSELTEFERHLTVAGGGETLRVRMADVQGPAHRTSLYRAGGTEIAVLGPAGDDYFFATGPLRRLDSPSRPSEEWTYFGAFDLRTDPGGSPAGNPAQVFAFIPASEETECIPTLSEGAGAGPHRKDRARRSCPAPGPLSSR</sequence>
<dbReference type="EMBL" id="CADCTL010000222">
    <property type="protein sequence ID" value="CAA9271480.1"/>
    <property type="molecule type" value="Genomic_DNA"/>
</dbReference>
<gene>
    <name evidence="2" type="ORF">AVDCRST_MAG04-3111</name>
</gene>
<dbReference type="AlphaFoldDB" id="A0A6J4J9D0"/>
<organism evidence="2">
    <name type="scientific">uncultured Acetobacteraceae bacterium</name>
    <dbReference type="NCBI Taxonomy" id="169975"/>
    <lineage>
        <taxon>Bacteria</taxon>
        <taxon>Pseudomonadati</taxon>
        <taxon>Pseudomonadota</taxon>
        <taxon>Alphaproteobacteria</taxon>
        <taxon>Acetobacterales</taxon>
        <taxon>Acetobacteraceae</taxon>
        <taxon>environmental samples</taxon>
    </lineage>
</organism>
<feature type="region of interest" description="Disordered" evidence="1">
    <location>
        <begin position="163"/>
        <end position="191"/>
    </location>
</feature>